<dbReference type="GO" id="GO:0006891">
    <property type="term" value="P:intra-Golgi vesicle-mediated transport"/>
    <property type="evidence" value="ECO:0007669"/>
    <property type="project" value="TreeGrafter"/>
</dbReference>
<organism evidence="10">
    <name type="scientific">Pyramimonas obovata</name>
    <dbReference type="NCBI Taxonomy" id="1411642"/>
    <lineage>
        <taxon>Eukaryota</taxon>
        <taxon>Viridiplantae</taxon>
        <taxon>Chlorophyta</taxon>
        <taxon>Pyramimonadophyceae</taxon>
        <taxon>Pyramimonadales</taxon>
        <taxon>Pyramimonadaceae</taxon>
        <taxon>Pyramimonas</taxon>
        <taxon>Pyramimonas incertae sedis</taxon>
    </lineage>
</organism>
<feature type="compositionally biased region" description="Acidic residues" evidence="9">
    <location>
        <begin position="546"/>
        <end position="555"/>
    </location>
</feature>
<evidence type="ECO:0000256" key="4">
    <source>
        <dbReference type="ARBA" id="ARBA00022448"/>
    </source>
</evidence>
<dbReference type="PANTHER" id="PTHR21311:SF0">
    <property type="entry name" value="CONSERVED OLIGOMERIC GOLGI COMPLEX SUBUNIT 8"/>
    <property type="match status" value="1"/>
</dbReference>
<evidence type="ECO:0000256" key="7">
    <source>
        <dbReference type="ARBA" id="ARBA00023136"/>
    </source>
</evidence>
<evidence type="ECO:0000256" key="9">
    <source>
        <dbReference type="SAM" id="MobiDB-lite"/>
    </source>
</evidence>
<keyword evidence="5" id="KW-0653">Protein transport</keyword>
<keyword evidence="7" id="KW-0472">Membrane</keyword>
<evidence type="ECO:0000256" key="1">
    <source>
        <dbReference type="ARBA" id="ARBA00004395"/>
    </source>
</evidence>
<dbReference type="AlphaFoldDB" id="A0A7S0RPX9"/>
<evidence type="ECO:0000256" key="5">
    <source>
        <dbReference type="ARBA" id="ARBA00022927"/>
    </source>
</evidence>
<keyword evidence="6" id="KW-0333">Golgi apparatus</keyword>
<comment type="similarity">
    <text evidence="2">Belongs to the COG8 family.</text>
</comment>
<reference evidence="10" key="1">
    <citation type="submission" date="2021-01" db="EMBL/GenBank/DDBJ databases">
        <authorList>
            <person name="Corre E."/>
            <person name="Pelletier E."/>
            <person name="Niang G."/>
            <person name="Scheremetjew M."/>
            <person name="Finn R."/>
            <person name="Kale V."/>
            <person name="Holt S."/>
            <person name="Cochrane G."/>
            <person name="Meng A."/>
            <person name="Brown T."/>
            <person name="Cohen L."/>
        </authorList>
    </citation>
    <scope>NUCLEOTIDE SEQUENCE</scope>
    <source>
        <strain evidence="10">CCMP722</strain>
    </source>
</reference>
<proteinExistence type="inferred from homology"/>
<keyword evidence="4" id="KW-0813">Transport</keyword>
<name>A0A7S0RPX9_9CHLO</name>
<dbReference type="EMBL" id="HBFA01031975">
    <property type="protein sequence ID" value="CAD8682807.1"/>
    <property type="molecule type" value="Transcribed_RNA"/>
</dbReference>
<evidence type="ECO:0000256" key="2">
    <source>
        <dbReference type="ARBA" id="ARBA00006419"/>
    </source>
</evidence>
<dbReference type="GO" id="GO:0017119">
    <property type="term" value="C:Golgi transport complex"/>
    <property type="evidence" value="ECO:0007669"/>
    <property type="project" value="InterPro"/>
</dbReference>
<accession>A0A7S0RPX9</accession>
<evidence type="ECO:0000313" key="10">
    <source>
        <dbReference type="EMBL" id="CAD8682807.1"/>
    </source>
</evidence>
<sequence length="555" mass="61553">MVNAIMSTDAPSKDGTTALFETEDAYVSDLLSYSLERLNKEPELLKADTDRIERHLQEVAVKHYRSFITAAECVKTVHAEVNQVNEHLKELLEGLPALEQGCREFSQGAEQITTKRALNKQMLNCHGTLLDLLEVPQLMDTCVRNGNYDEALDLEAFAAKLAVLHSNFPVVVSLKAEVKAISQSMLQQLLHRLQSSIHLPECLRLIGYLRRMAVFSEREMRQNFLQCREAWFTVVVEELDRANAYDFLKRLTDCHRMHLFDVVMQYRAIFSDDTSQSEDSTHDGGLLYSWGMHRVCAYLREVELALPAIAEGSALASVLDHCMYCGLSLGRVGLDFRALLPDLFQSSVCALVTKQLDRTVDVLEQSMEQHRWVALPAVSSENMLYGGAEEGAGPPYSLMEHPPVAVFTNGVLAALNELRHCAPVATRSHLAAALHECLRQGASTLSRYHATHTLRDSDATLFHALVRAYSEVAAPYLATCFGRIYTGDSALVDSQTAMLPLKDLMSRAAAAAAEEEVPATTNSSTTLSTPVKVKTPVASKKPTQVEADEKEPETK</sequence>
<evidence type="ECO:0000256" key="8">
    <source>
        <dbReference type="ARBA" id="ARBA00031347"/>
    </source>
</evidence>
<dbReference type="PANTHER" id="PTHR21311">
    <property type="entry name" value="CONSERVED OLIGOMERIC GOLGI COMPLEX COMPONENT 8"/>
    <property type="match status" value="1"/>
</dbReference>
<protein>
    <recommendedName>
        <fullName evidence="3">Conserved oligomeric Golgi complex subunit 8</fullName>
    </recommendedName>
    <alternativeName>
        <fullName evidence="8">Component of oligomeric Golgi complex 8</fullName>
    </alternativeName>
</protein>
<comment type="subcellular location">
    <subcellularLocation>
        <location evidence="1">Golgi apparatus membrane</location>
        <topology evidence="1">Peripheral membrane protein</topology>
    </subcellularLocation>
</comment>
<dbReference type="InterPro" id="IPR016159">
    <property type="entry name" value="Cullin_repeat-like_dom_sf"/>
</dbReference>
<dbReference type="InterPro" id="IPR007255">
    <property type="entry name" value="COG8"/>
</dbReference>
<feature type="region of interest" description="Disordered" evidence="9">
    <location>
        <begin position="510"/>
        <end position="555"/>
    </location>
</feature>
<dbReference type="SUPFAM" id="SSF74788">
    <property type="entry name" value="Cullin repeat-like"/>
    <property type="match status" value="1"/>
</dbReference>
<dbReference type="GO" id="GO:0015031">
    <property type="term" value="P:protein transport"/>
    <property type="evidence" value="ECO:0007669"/>
    <property type="project" value="UniProtKB-KW"/>
</dbReference>
<evidence type="ECO:0000256" key="6">
    <source>
        <dbReference type="ARBA" id="ARBA00023034"/>
    </source>
</evidence>
<dbReference type="GO" id="GO:0000139">
    <property type="term" value="C:Golgi membrane"/>
    <property type="evidence" value="ECO:0007669"/>
    <property type="project" value="UniProtKB-SubCell"/>
</dbReference>
<feature type="compositionally biased region" description="Polar residues" evidence="9">
    <location>
        <begin position="519"/>
        <end position="529"/>
    </location>
</feature>
<evidence type="ECO:0000256" key="3">
    <source>
        <dbReference type="ARBA" id="ARBA00020983"/>
    </source>
</evidence>
<gene>
    <name evidence="10" type="ORF">POBO1169_LOCUS16102</name>
</gene>
<dbReference type="Pfam" id="PF04124">
    <property type="entry name" value="Dor1"/>
    <property type="match status" value="1"/>
</dbReference>